<keyword evidence="2" id="KW-1185">Reference proteome</keyword>
<dbReference type="Proteomes" id="UP001501095">
    <property type="component" value="Unassembled WGS sequence"/>
</dbReference>
<protein>
    <submittedName>
        <fullName evidence="1">Uncharacterized protein</fullName>
    </submittedName>
</protein>
<gene>
    <name evidence="1" type="ORF">GCM10010423_65550</name>
</gene>
<dbReference type="EMBL" id="BAAATM010000022">
    <property type="protein sequence ID" value="GAA2555220.1"/>
    <property type="molecule type" value="Genomic_DNA"/>
</dbReference>
<evidence type="ECO:0000313" key="1">
    <source>
        <dbReference type="EMBL" id="GAA2555220.1"/>
    </source>
</evidence>
<reference evidence="2" key="1">
    <citation type="journal article" date="2019" name="Int. J. Syst. Evol. Microbiol.">
        <title>The Global Catalogue of Microorganisms (GCM) 10K type strain sequencing project: providing services to taxonomists for standard genome sequencing and annotation.</title>
        <authorList>
            <consortium name="The Broad Institute Genomics Platform"/>
            <consortium name="The Broad Institute Genome Sequencing Center for Infectious Disease"/>
            <person name="Wu L."/>
            <person name="Ma J."/>
        </authorList>
    </citation>
    <scope>NUCLEOTIDE SEQUENCE [LARGE SCALE GENOMIC DNA]</scope>
    <source>
        <strain evidence="2">JCM 6924</strain>
    </source>
</reference>
<proteinExistence type="predicted"/>
<name>A0ABP6BBY2_9ACTN</name>
<sequence length="158" mass="17299">MGVAVGYILFRNGKNAIGPFTSFNGAVDYMKERRLVGYMAVPLIAAEPSVVDQKVVAFGPNKSDASRPSKFPDAASAHRYLTAVASAFKWDSSTGRATNLNRFYDLLLGFEPDIYYYKIQLIKITRELSAMNGAGDPGLATAKRCVENFFGAKNGERK</sequence>
<comment type="caution">
    <text evidence="1">The sequence shown here is derived from an EMBL/GenBank/DDBJ whole genome shotgun (WGS) entry which is preliminary data.</text>
</comment>
<organism evidence="1 2">
    <name type="scientific">Streptomyces levis</name>
    <dbReference type="NCBI Taxonomy" id="285566"/>
    <lineage>
        <taxon>Bacteria</taxon>
        <taxon>Bacillati</taxon>
        <taxon>Actinomycetota</taxon>
        <taxon>Actinomycetes</taxon>
        <taxon>Kitasatosporales</taxon>
        <taxon>Streptomycetaceae</taxon>
        <taxon>Streptomyces</taxon>
    </lineage>
</organism>
<evidence type="ECO:0000313" key="2">
    <source>
        <dbReference type="Proteomes" id="UP001501095"/>
    </source>
</evidence>
<accession>A0ABP6BBY2</accession>